<protein>
    <recommendedName>
        <fullName evidence="4">TIGR02646 family protein</fullName>
    </recommendedName>
</protein>
<accession>A0A450SCU9</accession>
<sequence length="212" mass="24046">MIPVTLQPEPANFDTDVRRPGRRYLQKVSTPNFGQKRNKHWTKALDGLHEAYKGICAYTCLYLPSKSEGSVDHFRPKSLCPELAYEWGNFRLAQPKVNSHKGDSTDVLDPFAVEAGWFVLDFPSCLVKAGEGIPRHLPKRVKKTIDVLKLNDDDSLVQRRCDIMRAYSNGEMGLSFLRKRYPFIAAEIIRQGIDETTASALFKTLNMDVNKA</sequence>
<proteinExistence type="predicted"/>
<reference evidence="2" key="1">
    <citation type="submission" date="2019-02" db="EMBL/GenBank/DDBJ databases">
        <authorList>
            <person name="Gruber-Vodicka R. H."/>
            <person name="Seah K. B. B."/>
        </authorList>
    </citation>
    <scope>NUCLEOTIDE SEQUENCE</scope>
    <source>
        <strain evidence="1">BECK_BZ163</strain>
        <strain evidence="3">BECK_BZ164</strain>
        <strain evidence="2">BECK_BZ165</strain>
    </source>
</reference>
<name>A0A450SCU9_9GAMM</name>
<evidence type="ECO:0000313" key="3">
    <source>
        <dbReference type="EMBL" id="VFK08533.1"/>
    </source>
</evidence>
<dbReference type="AlphaFoldDB" id="A0A450SCU9"/>
<evidence type="ECO:0000313" key="1">
    <source>
        <dbReference type="EMBL" id="VFJ47978.1"/>
    </source>
</evidence>
<dbReference type="Gene3D" id="1.10.30.50">
    <property type="match status" value="1"/>
</dbReference>
<gene>
    <name evidence="1" type="ORF">BECKFM1743A_GA0114220_100543</name>
    <name evidence="3" type="ORF">BECKFM1743B_GA0114221_1007311</name>
    <name evidence="2" type="ORF">BECKFM1743C_GA0114222_100823</name>
</gene>
<dbReference type="EMBL" id="CAADFL010000073">
    <property type="protein sequence ID" value="VFK08533.1"/>
    <property type="molecule type" value="Genomic_DNA"/>
</dbReference>
<evidence type="ECO:0000313" key="2">
    <source>
        <dbReference type="EMBL" id="VFJ50213.1"/>
    </source>
</evidence>
<evidence type="ECO:0008006" key="4">
    <source>
        <dbReference type="Google" id="ProtNLM"/>
    </source>
</evidence>
<dbReference type="EMBL" id="CAADFA010000082">
    <property type="protein sequence ID" value="VFJ50213.1"/>
    <property type="molecule type" value="Genomic_DNA"/>
</dbReference>
<dbReference type="EMBL" id="CAADEZ010000054">
    <property type="protein sequence ID" value="VFJ47978.1"/>
    <property type="molecule type" value="Genomic_DNA"/>
</dbReference>
<organism evidence="2">
    <name type="scientific">Candidatus Kentrum sp. FM</name>
    <dbReference type="NCBI Taxonomy" id="2126340"/>
    <lineage>
        <taxon>Bacteria</taxon>
        <taxon>Pseudomonadati</taxon>
        <taxon>Pseudomonadota</taxon>
        <taxon>Gammaproteobacteria</taxon>
        <taxon>Candidatus Kentrum</taxon>
    </lineage>
</organism>